<dbReference type="HOGENOM" id="CLU_077127_0_0_0"/>
<dbReference type="Pfam" id="PF10111">
    <property type="entry name" value="Glyco_tranf_2_2"/>
    <property type="match status" value="1"/>
</dbReference>
<feature type="domain" description="Glycosyltransferase 2-like prokaryotic type" evidence="4">
    <location>
        <begin position="63"/>
        <end position="190"/>
    </location>
</feature>
<dbReference type="eggNOG" id="COG1216">
    <property type="taxonomic scope" value="Bacteria"/>
</dbReference>
<dbReference type="OrthoDB" id="9812302at2"/>
<keyword evidence="2" id="KW-0328">Glycosyltransferase</keyword>
<dbReference type="EMBL" id="CP002546">
    <property type="protein sequence ID" value="ADY60885.1"/>
    <property type="molecule type" value="Genomic_DNA"/>
</dbReference>
<dbReference type="GO" id="GO:0016757">
    <property type="term" value="F:glycosyltransferase activity"/>
    <property type="evidence" value="ECO:0007669"/>
    <property type="project" value="UniProtKB-KW"/>
</dbReference>
<dbReference type="RefSeq" id="WP_013629605.1">
    <property type="nucleotide sequence ID" value="NC_015174.1"/>
</dbReference>
<protein>
    <submittedName>
        <fullName evidence="5">Glycosyl transferase family 2</fullName>
    </submittedName>
</protein>
<evidence type="ECO:0000313" key="6">
    <source>
        <dbReference type="Proteomes" id="UP000006860"/>
    </source>
</evidence>
<gene>
    <name evidence="5" type="ordered locus">Plabr_3288</name>
</gene>
<keyword evidence="3 5" id="KW-0808">Transferase</keyword>
<dbReference type="STRING" id="756272.Plabr_3288"/>
<comment type="similarity">
    <text evidence="1">Belongs to the glycosyltransferase 2 family.</text>
</comment>
<dbReference type="Gene3D" id="3.90.550.10">
    <property type="entry name" value="Spore Coat Polysaccharide Biosynthesis Protein SpsA, Chain A"/>
    <property type="match status" value="1"/>
</dbReference>
<dbReference type="KEGG" id="pbs:Plabr_3288"/>
<evidence type="ECO:0000256" key="3">
    <source>
        <dbReference type="ARBA" id="ARBA00022679"/>
    </source>
</evidence>
<evidence type="ECO:0000259" key="4">
    <source>
        <dbReference type="Pfam" id="PF10111"/>
    </source>
</evidence>
<name>F0SKC8_RUBBR</name>
<organism evidence="5 6">
    <name type="scientific">Rubinisphaera brasiliensis (strain ATCC 49424 / DSM 5305 / JCM 21570 / IAM 15109 / NBRC 103401 / IFAM 1448)</name>
    <name type="common">Planctomyces brasiliensis</name>
    <dbReference type="NCBI Taxonomy" id="756272"/>
    <lineage>
        <taxon>Bacteria</taxon>
        <taxon>Pseudomonadati</taxon>
        <taxon>Planctomycetota</taxon>
        <taxon>Planctomycetia</taxon>
        <taxon>Planctomycetales</taxon>
        <taxon>Planctomycetaceae</taxon>
        <taxon>Rubinisphaera</taxon>
    </lineage>
</organism>
<proteinExistence type="inferred from homology"/>
<dbReference type="Proteomes" id="UP000006860">
    <property type="component" value="Chromosome"/>
</dbReference>
<dbReference type="AlphaFoldDB" id="F0SKC8"/>
<sequence>MKLSVLTIVRGRREHLQNQLQGLYQSLRTPDEWIVVGMGEQPQISPTSAFPCRFGQVSHDGGNLPLAAARNKAAELASGELLVFLDVDCIPSATLLGEFERAIKQIPQLWMGSVQYLPPNATEGLWSLQKLDALAEQHRLLPKLHPTELMRERRHEMFWSLCFGLTRETFQTIGGFDETFHGYGAEDTDFAFAARDREVGFGVVGAKAYHQHHAVCQPPLNHFTQIIQNAIHFRQKWQVWPMQSWLQAFAERGLVDFNEEQDVLQVLRSPSPEEVRRATVMDAATL</sequence>
<reference evidence="6" key="1">
    <citation type="submission" date="2011-02" db="EMBL/GenBank/DDBJ databases">
        <title>The complete genome of Planctomyces brasiliensis DSM 5305.</title>
        <authorList>
            <person name="Lucas S."/>
            <person name="Copeland A."/>
            <person name="Lapidus A."/>
            <person name="Bruce D."/>
            <person name="Goodwin L."/>
            <person name="Pitluck S."/>
            <person name="Kyrpides N."/>
            <person name="Mavromatis K."/>
            <person name="Pagani I."/>
            <person name="Ivanova N."/>
            <person name="Ovchinnikova G."/>
            <person name="Lu M."/>
            <person name="Detter J.C."/>
            <person name="Han C."/>
            <person name="Land M."/>
            <person name="Hauser L."/>
            <person name="Markowitz V."/>
            <person name="Cheng J.-F."/>
            <person name="Hugenholtz P."/>
            <person name="Woyke T."/>
            <person name="Wu D."/>
            <person name="Tindall B."/>
            <person name="Pomrenke H.G."/>
            <person name="Brambilla E."/>
            <person name="Klenk H.-P."/>
            <person name="Eisen J.A."/>
        </authorList>
    </citation>
    <scope>NUCLEOTIDE SEQUENCE [LARGE SCALE GENOMIC DNA]</scope>
    <source>
        <strain evidence="6">ATCC 49424 / DSM 5305 / JCM 21570 / NBRC 103401 / IFAM 1448</strain>
    </source>
</reference>
<dbReference type="PANTHER" id="PTHR43179">
    <property type="entry name" value="RHAMNOSYLTRANSFERASE WBBL"/>
    <property type="match status" value="1"/>
</dbReference>
<evidence type="ECO:0000256" key="1">
    <source>
        <dbReference type="ARBA" id="ARBA00006739"/>
    </source>
</evidence>
<evidence type="ECO:0000313" key="5">
    <source>
        <dbReference type="EMBL" id="ADY60885.1"/>
    </source>
</evidence>
<dbReference type="SUPFAM" id="SSF53448">
    <property type="entry name" value="Nucleotide-diphospho-sugar transferases"/>
    <property type="match status" value="1"/>
</dbReference>
<evidence type="ECO:0000256" key="2">
    <source>
        <dbReference type="ARBA" id="ARBA00022676"/>
    </source>
</evidence>
<keyword evidence="6" id="KW-1185">Reference proteome</keyword>
<dbReference type="InterPro" id="IPR029044">
    <property type="entry name" value="Nucleotide-diphossugar_trans"/>
</dbReference>
<dbReference type="InterPro" id="IPR019290">
    <property type="entry name" value="GlycosylTrfase-like_prok"/>
</dbReference>
<accession>F0SKC8</accession>
<dbReference type="PANTHER" id="PTHR43179:SF12">
    <property type="entry name" value="GALACTOFURANOSYLTRANSFERASE GLFT2"/>
    <property type="match status" value="1"/>
</dbReference>